<proteinExistence type="predicted"/>
<evidence type="ECO:0000256" key="2">
    <source>
        <dbReference type="ARBA" id="ARBA00022475"/>
    </source>
</evidence>
<feature type="domain" description="TRAP C4-dicarboxylate transport system permease DctM subunit" evidence="8">
    <location>
        <begin position="12"/>
        <end position="427"/>
    </location>
</feature>
<dbReference type="InterPro" id="IPR004681">
    <property type="entry name" value="TRAP_DctM"/>
</dbReference>
<dbReference type="RefSeq" id="WP_308452610.1">
    <property type="nucleotide sequence ID" value="NZ_JAJEQR010000005.1"/>
</dbReference>
<dbReference type="Proteomes" id="UP001198182">
    <property type="component" value="Unassembled WGS sequence"/>
</dbReference>
<dbReference type="PIRSF" id="PIRSF006066">
    <property type="entry name" value="HI0050"/>
    <property type="match status" value="1"/>
</dbReference>
<comment type="caution">
    <text evidence="9">The sequence shown here is derived from an EMBL/GenBank/DDBJ whole genome shotgun (WGS) entry which is preliminary data.</text>
</comment>
<evidence type="ECO:0000259" key="8">
    <source>
        <dbReference type="Pfam" id="PF06808"/>
    </source>
</evidence>
<feature type="transmembrane region" description="Helical" evidence="7">
    <location>
        <begin position="143"/>
        <end position="169"/>
    </location>
</feature>
<evidence type="ECO:0000313" key="10">
    <source>
        <dbReference type="Proteomes" id="UP001198182"/>
    </source>
</evidence>
<dbReference type="GO" id="GO:0022857">
    <property type="term" value="F:transmembrane transporter activity"/>
    <property type="evidence" value="ECO:0007669"/>
    <property type="project" value="TreeGrafter"/>
</dbReference>
<protein>
    <submittedName>
        <fullName evidence="9">TRAP transporter large permease subunit</fullName>
    </submittedName>
</protein>
<feature type="transmembrane region" description="Helical" evidence="7">
    <location>
        <begin position="51"/>
        <end position="74"/>
    </location>
</feature>
<feature type="transmembrane region" description="Helical" evidence="7">
    <location>
        <begin position="283"/>
        <end position="304"/>
    </location>
</feature>
<evidence type="ECO:0000256" key="4">
    <source>
        <dbReference type="ARBA" id="ARBA00022692"/>
    </source>
</evidence>
<dbReference type="AlphaFoldDB" id="A0AAE3JEH5"/>
<keyword evidence="5 7" id="KW-1133">Transmembrane helix</keyword>
<evidence type="ECO:0000256" key="5">
    <source>
        <dbReference type="ARBA" id="ARBA00022989"/>
    </source>
</evidence>
<keyword evidence="4 7" id="KW-0812">Transmembrane</keyword>
<name>A0AAE3JEH5_9FIRM</name>
<feature type="transmembrane region" description="Helical" evidence="7">
    <location>
        <begin position="414"/>
        <end position="438"/>
    </location>
</feature>
<comment type="subcellular location">
    <subcellularLocation>
        <location evidence="1">Cell inner membrane</location>
        <topology evidence="1">Multi-pass membrane protein</topology>
    </subcellularLocation>
</comment>
<organism evidence="9 10">
    <name type="scientific">Hominifimenecus microfluidus</name>
    <dbReference type="NCBI Taxonomy" id="2885348"/>
    <lineage>
        <taxon>Bacteria</taxon>
        <taxon>Bacillati</taxon>
        <taxon>Bacillota</taxon>
        <taxon>Clostridia</taxon>
        <taxon>Lachnospirales</taxon>
        <taxon>Lachnospiraceae</taxon>
        <taxon>Hominifimenecus</taxon>
    </lineage>
</organism>
<sequence>MSTVFLIVFFGGIIVLSLPIVLSILLSASSIPLLMGSDTALSWMQIAENAISGAVANNVGLTIVLFMVAGEFMAKGKLTDKIFDTFAYFFGKKKGFMPIVSIVTCMFYGAISGSGPATTAAVGAMCYPLLIEMGYGKMFSASILVSAGCLGMVIPPSVPLTGAAALAGGMDLVPLYQIAAVAGVAAGVLLIIYAYLYCLRKGNGNQEYIDKTVDELRKRKFSDLLKESLWALFTPVLILGTIFTGIADTAQAAVISLIYSIFVATCIYKTIKPSEILPMIKKCTLNAAPLCFMIALASVFSGAMTALDIPAQLANALISSGISGSVLILLILGCMLLLGAFMDCGAAMAIIVPLVYPILVSYGLDPYTSIVSIIICQAVGLCSPLCGLCLLVMSPIAECTIGELGKHVIKLSGLLVLVAVIVALLPGLFSWATAGAFLP</sequence>
<evidence type="ECO:0000256" key="7">
    <source>
        <dbReference type="SAM" id="Phobius"/>
    </source>
</evidence>
<dbReference type="InterPro" id="IPR010656">
    <property type="entry name" value="DctM"/>
</dbReference>
<feature type="transmembrane region" description="Helical" evidence="7">
    <location>
        <begin position="175"/>
        <end position="196"/>
    </location>
</feature>
<feature type="transmembrane region" description="Helical" evidence="7">
    <location>
        <begin position="95"/>
        <end position="111"/>
    </location>
</feature>
<keyword evidence="6 7" id="KW-0472">Membrane</keyword>
<dbReference type="GO" id="GO:0005886">
    <property type="term" value="C:plasma membrane"/>
    <property type="evidence" value="ECO:0007669"/>
    <property type="project" value="UniProtKB-SubCell"/>
</dbReference>
<reference evidence="9" key="1">
    <citation type="submission" date="2021-10" db="EMBL/GenBank/DDBJ databases">
        <title>Anaerobic single-cell dispensing facilitates the cultivation of human gut bacteria.</title>
        <authorList>
            <person name="Afrizal A."/>
        </authorList>
    </citation>
    <scope>NUCLEOTIDE SEQUENCE</scope>
    <source>
        <strain evidence="9">CLA-AA-H215</strain>
    </source>
</reference>
<feature type="transmembrane region" description="Helical" evidence="7">
    <location>
        <begin position="370"/>
        <end position="393"/>
    </location>
</feature>
<keyword evidence="2" id="KW-1003">Cell membrane</keyword>
<evidence type="ECO:0000313" key="9">
    <source>
        <dbReference type="EMBL" id="MCC2229822.1"/>
    </source>
</evidence>
<feature type="transmembrane region" description="Helical" evidence="7">
    <location>
        <begin position="228"/>
        <end position="246"/>
    </location>
</feature>
<feature type="transmembrane region" description="Helical" evidence="7">
    <location>
        <begin position="252"/>
        <end position="271"/>
    </location>
</feature>
<dbReference type="PANTHER" id="PTHR33362">
    <property type="entry name" value="SIALIC ACID TRAP TRANSPORTER PERMEASE PROTEIN SIAT-RELATED"/>
    <property type="match status" value="1"/>
</dbReference>
<feature type="transmembrane region" description="Helical" evidence="7">
    <location>
        <begin position="7"/>
        <end position="31"/>
    </location>
</feature>
<feature type="transmembrane region" description="Helical" evidence="7">
    <location>
        <begin position="345"/>
        <end position="364"/>
    </location>
</feature>
<dbReference type="EMBL" id="JAJEQR010000005">
    <property type="protein sequence ID" value="MCC2229822.1"/>
    <property type="molecule type" value="Genomic_DNA"/>
</dbReference>
<keyword evidence="10" id="KW-1185">Reference proteome</keyword>
<evidence type="ECO:0000256" key="3">
    <source>
        <dbReference type="ARBA" id="ARBA00022519"/>
    </source>
</evidence>
<dbReference type="PANTHER" id="PTHR33362:SF5">
    <property type="entry name" value="C4-DICARBOXYLATE TRAP TRANSPORTER LARGE PERMEASE PROTEIN DCTM"/>
    <property type="match status" value="1"/>
</dbReference>
<feature type="transmembrane region" description="Helical" evidence="7">
    <location>
        <begin position="316"/>
        <end position="338"/>
    </location>
</feature>
<evidence type="ECO:0000256" key="1">
    <source>
        <dbReference type="ARBA" id="ARBA00004429"/>
    </source>
</evidence>
<gene>
    <name evidence="9" type="ORF">LKD81_02230</name>
</gene>
<accession>A0AAE3JEH5</accession>
<dbReference type="Pfam" id="PF06808">
    <property type="entry name" value="DctM"/>
    <property type="match status" value="1"/>
</dbReference>
<evidence type="ECO:0000256" key="6">
    <source>
        <dbReference type="ARBA" id="ARBA00023136"/>
    </source>
</evidence>
<keyword evidence="3" id="KW-0997">Cell inner membrane</keyword>